<name>A0A0H2VHR7_STAES</name>
<keyword evidence="2" id="KW-0732">Signal</keyword>
<protein>
    <submittedName>
        <fullName evidence="3">Uncharacterized protein</fullName>
    </submittedName>
</protein>
<evidence type="ECO:0000313" key="4">
    <source>
        <dbReference type="Proteomes" id="UP000001411"/>
    </source>
</evidence>
<organism evidence="3 4">
    <name type="scientific">Staphylococcus epidermidis (strain ATCC 12228 / FDA PCI 1200)</name>
    <dbReference type="NCBI Taxonomy" id="176280"/>
    <lineage>
        <taxon>Bacteria</taxon>
        <taxon>Bacillati</taxon>
        <taxon>Bacillota</taxon>
        <taxon>Bacilli</taxon>
        <taxon>Bacillales</taxon>
        <taxon>Staphylococcaceae</taxon>
        <taxon>Staphylococcus</taxon>
    </lineage>
</organism>
<dbReference type="HOGENOM" id="CLU_3066448_0_0_9"/>
<reference evidence="3 4" key="1">
    <citation type="journal article" date="2003" name="Mol. Microbiol.">
        <title>Genome-based analysis of virulence genes in a non-biofilm-forming Staphylococcus epidermidis strain (ATCC 12228).</title>
        <authorList>
            <person name="Zhang Y.Q."/>
            <person name="Ren S.X."/>
            <person name="Li H.L."/>
            <person name="Wang Y.X."/>
            <person name="Fu G."/>
            <person name="Yang J."/>
            <person name="Qin Z.Q."/>
            <person name="Miao Y.G."/>
            <person name="Wang W.Y."/>
            <person name="Chen R.S."/>
            <person name="Shen Y."/>
            <person name="Chen Z."/>
            <person name="Yuan Z.H."/>
            <person name="Zhao G.P."/>
            <person name="Qu D."/>
            <person name="Danchin A."/>
            <person name="Wen Y.M."/>
        </authorList>
    </citation>
    <scope>NUCLEOTIDE SEQUENCE [LARGE SCALE GENOMIC DNA]</scope>
    <source>
        <strain evidence="4">ATCC 12228 / FDA PCI 1200</strain>
    </source>
</reference>
<proteinExistence type="predicted"/>
<dbReference type="KEGG" id="sep:SE_2006"/>
<dbReference type="EMBL" id="AE015929">
    <property type="protein sequence ID" value="AAO05647.1"/>
    <property type="molecule type" value="Genomic_DNA"/>
</dbReference>
<gene>
    <name evidence="3" type="ordered locus">SE_2006</name>
</gene>
<accession>A0A0H2VHR7</accession>
<evidence type="ECO:0000256" key="1">
    <source>
        <dbReference type="SAM" id="MobiDB-lite"/>
    </source>
</evidence>
<dbReference type="AlphaFoldDB" id="A0A0H2VHR7"/>
<evidence type="ECO:0000313" key="3">
    <source>
        <dbReference type="EMBL" id="AAO05647.1"/>
    </source>
</evidence>
<dbReference type="Proteomes" id="UP000001411">
    <property type="component" value="Chromosome"/>
</dbReference>
<feature type="chain" id="PRO_5002599871" evidence="2">
    <location>
        <begin position="20"/>
        <end position="53"/>
    </location>
</feature>
<feature type="region of interest" description="Disordered" evidence="1">
    <location>
        <begin position="28"/>
        <end position="53"/>
    </location>
</feature>
<feature type="signal peptide" evidence="2">
    <location>
        <begin position="1"/>
        <end position="19"/>
    </location>
</feature>
<sequence length="53" mass="5540">MTKVLTAFLGAGFLKFVTALDIASTPVSDDAPDENAFKSKNNVTPGTVLPTVE</sequence>
<evidence type="ECO:0000256" key="2">
    <source>
        <dbReference type="SAM" id="SignalP"/>
    </source>
</evidence>